<sequence>MPGVPSNKACERCKKRHLKCDETRPHCQRCTTAGAECPGYVQTRKFIDQGATVRRRYAPYQEPHSKPGPAFNSSKPKSSRVGRDEQILQWSHNQEKDNPVFHFHVGETRLDSSNPVIIEMPGPSSRSEVTMGSSQQTTMHAPESPAISIPNSNSGIEEGSGSTRNTIYNSTSPAAAPGGFPTFDNPYNPIPYKHPDHQRVISESSSHRSEKDEFQDIFSELMTGTEHEIAFLTRHYSEIIGPWLDLSDSRNFFTVHAPIRAINNLSVKYAIAALAAKHLARLKGIKASTGGIFTSPATTETYPNSSQVDWFLKAANYYYLAASDLNNMTSDGYTTVSSSAILESPFEIVGRWISSGQTQASMKPGSEDPSDVAVIRKTEELLAAATLLTMCRLLDMPGDEWHMQLARIRPLFESILSLHSATSALFSHGIQAAFWNFARQDYLGSYLTRSPTHFDPENLALWRAAGISINDQKEFHLIRNGSTLSQEDQAANGLIWLVTKVINFLARSKQLQLAQWTGSSPGASPEIQGTTPNTAQLPYPDTDTWLKLSFEFQTWFENVPETFRSSVRIERPKDKSKTAEGSYLPFPEIFYSLTACAAAMQHYHFGRIALLLNRPADVISAPSTAFDRLQGYREVTKEVEFRSREVGGIALGRPQGGVRIFMVPLLVAVGQCLENYEEHQIIVDLLRGVEADLGWTTEYAIRKLHDYWNQ</sequence>
<dbReference type="InterPro" id="IPR001138">
    <property type="entry name" value="Zn2Cys6_DnaBD"/>
</dbReference>
<dbReference type="EMBL" id="CP060777">
    <property type="protein sequence ID" value="QQK46285.1"/>
    <property type="molecule type" value="Genomic_DNA"/>
</dbReference>
<dbReference type="AlphaFoldDB" id="A0A7T6XS61"/>
<feature type="domain" description="Zn(2)-C6 fungal-type" evidence="6">
    <location>
        <begin position="9"/>
        <end position="37"/>
    </location>
</feature>
<dbReference type="PANTHER" id="PTHR37534">
    <property type="entry name" value="TRANSCRIPTIONAL ACTIVATOR PROTEIN UGA3"/>
    <property type="match status" value="1"/>
</dbReference>
<dbReference type="KEGG" id="pdp:PDIP_46290"/>
<evidence type="ECO:0000256" key="2">
    <source>
        <dbReference type="ARBA" id="ARBA00023125"/>
    </source>
</evidence>
<dbReference type="CDD" id="cd00067">
    <property type="entry name" value="GAL4"/>
    <property type="match status" value="1"/>
</dbReference>
<dbReference type="Pfam" id="PF00172">
    <property type="entry name" value="Zn_clus"/>
    <property type="match status" value="1"/>
</dbReference>
<dbReference type="GO" id="GO:0045944">
    <property type="term" value="P:positive regulation of transcription by RNA polymerase II"/>
    <property type="evidence" value="ECO:0007669"/>
    <property type="project" value="TreeGrafter"/>
</dbReference>
<protein>
    <submittedName>
        <fullName evidence="7">Fungal transcriptional regulatory protein, N-terminal</fullName>
    </submittedName>
</protein>
<evidence type="ECO:0000256" key="5">
    <source>
        <dbReference type="SAM" id="MobiDB-lite"/>
    </source>
</evidence>
<feature type="region of interest" description="Disordered" evidence="5">
    <location>
        <begin position="60"/>
        <end position="83"/>
    </location>
</feature>
<dbReference type="PROSITE" id="PS00463">
    <property type="entry name" value="ZN2_CY6_FUNGAL_1"/>
    <property type="match status" value="1"/>
</dbReference>
<dbReference type="SMART" id="SM00066">
    <property type="entry name" value="GAL4"/>
    <property type="match status" value="1"/>
</dbReference>
<dbReference type="PANTHER" id="PTHR37534:SF18">
    <property type="entry name" value="ZN(II)2CYS6 TRANSCRIPTION FACTOR (EUROFUNG)"/>
    <property type="match status" value="1"/>
</dbReference>
<name>A0A7T6XS61_PENDI</name>
<dbReference type="GO" id="GO:0008270">
    <property type="term" value="F:zinc ion binding"/>
    <property type="evidence" value="ECO:0007669"/>
    <property type="project" value="InterPro"/>
</dbReference>
<dbReference type="VEuPathDB" id="FungiDB:PDIP_46290"/>
<feature type="region of interest" description="Disordered" evidence="5">
    <location>
        <begin position="137"/>
        <end position="164"/>
    </location>
</feature>
<keyword evidence="1" id="KW-0805">Transcription regulation</keyword>
<dbReference type="Gene3D" id="4.10.240.10">
    <property type="entry name" value="Zn(2)-C6 fungal-type DNA-binding domain"/>
    <property type="match status" value="1"/>
</dbReference>
<evidence type="ECO:0000313" key="7">
    <source>
        <dbReference type="EMBL" id="QQK46285.1"/>
    </source>
</evidence>
<organism evidence="7 8">
    <name type="scientific">Penicillium digitatum</name>
    <name type="common">Green mold</name>
    <dbReference type="NCBI Taxonomy" id="36651"/>
    <lineage>
        <taxon>Eukaryota</taxon>
        <taxon>Fungi</taxon>
        <taxon>Dikarya</taxon>
        <taxon>Ascomycota</taxon>
        <taxon>Pezizomycotina</taxon>
        <taxon>Eurotiomycetes</taxon>
        <taxon>Eurotiomycetidae</taxon>
        <taxon>Eurotiales</taxon>
        <taxon>Aspergillaceae</taxon>
        <taxon>Penicillium</taxon>
    </lineage>
</organism>
<proteinExistence type="predicted"/>
<dbReference type="GeneID" id="26232946"/>
<keyword evidence="4" id="KW-0539">Nucleus</keyword>
<gene>
    <name evidence="7" type="ORF">Pdw03_1183</name>
</gene>
<accession>A0A7T6XS61</accession>
<keyword evidence="2" id="KW-0238">DNA-binding</keyword>
<dbReference type="GO" id="GO:0000981">
    <property type="term" value="F:DNA-binding transcription factor activity, RNA polymerase II-specific"/>
    <property type="evidence" value="ECO:0007669"/>
    <property type="project" value="InterPro"/>
</dbReference>
<dbReference type="Proteomes" id="UP000595662">
    <property type="component" value="Chromosome 4"/>
</dbReference>
<dbReference type="InterPro" id="IPR036864">
    <property type="entry name" value="Zn2-C6_fun-type_DNA-bd_sf"/>
</dbReference>
<feature type="compositionally biased region" description="Low complexity" evidence="5">
    <location>
        <begin position="151"/>
        <end position="162"/>
    </location>
</feature>
<dbReference type="PROSITE" id="PS50048">
    <property type="entry name" value="ZN2_CY6_FUNGAL_2"/>
    <property type="match status" value="1"/>
</dbReference>
<keyword evidence="3" id="KW-0804">Transcription</keyword>
<dbReference type="GO" id="GO:0000976">
    <property type="term" value="F:transcription cis-regulatory region binding"/>
    <property type="evidence" value="ECO:0007669"/>
    <property type="project" value="TreeGrafter"/>
</dbReference>
<reference evidence="7 8" key="1">
    <citation type="submission" date="2020-08" db="EMBL/GenBank/DDBJ databases">
        <title>The completed genome sequence of the pathogenic ascomycete fungus Penicillium digitatum.</title>
        <authorList>
            <person name="Wang M."/>
        </authorList>
    </citation>
    <scope>NUCLEOTIDE SEQUENCE [LARGE SCALE GENOMIC DNA]</scope>
    <source>
        <strain evidence="7 8">PdW03</strain>
    </source>
</reference>
<evidence type="ECO:0000256" key="3">
    <source>
        <dbReference type="ARBA" id="ARBA00023163"/>
    </source>
</evidence>
<evidence type="ECO:0000256" key="4">
    <source>
        <dbReference type="ARBA" id="ARBA00023242"/>
    </source>
</evidence>
<dbReference type="RefSeq" id="XP_014534918.2">
    <property type="nucleotide sequence ID" value="XM_014679432.2"/>
</dbReference>
<evidence type="ECO:0000313" key="8">
    <source>
        <dbReference type="Proteomes" id="UP000595662"/>
    </source>
</evidence>
<evidence type="ECO:0000259" key="6">
    <source>
        <dbReference type="PROSITE" id="PS50048"/>
    </source>
</evidence>
<dbReference type="SUPFAM" id="SSF57701">
    <property type="entry name" value="Zn2/Cys6 DNA-binding domain"/>
    <property type="match status" value="1"/>
</dbReference>
<evidence type="ECO:0000256" key="1">
    <source>
        <dbReference type="ARBA" id="ARBA00023015"/>
    </source>
</evidence>
<dbReference type="GO" id="GO:0005634">
    <property type="term" value="C:nucleus"/>
    <property type="evidence" value="ECO:0007669"/>
    <property type="project" value="TreeGrafter"/>
</dbReference>